<dbReference type="RefSeq" id="WP_260794199.1">
    <property type="nucleotide sequence ID" value="NZ_CP093313.1"/>
</dbReference>
<evidence type="ECO:0000256" key="1">
    <source>
        <dbReference type="ARBA" id="ARBA00009902"/>
    </source>
</evidence>
<dbReference type="InterPro" id="IPR018053">
    <property type="entry name" value="Glyco_hydro_32_AS"/>
</dbReference>
<dbReference type="GO" id="GO:0004564">
    <property type="term" value="F:beta-fructofuranosidase activity"/>
    <property type="evidence" value="ECO:0007669"/>
    <property type="project" value="UniProtKB-EC"/>
</dbReference>
<dbReference type="SUPFAM" id="SSF75005">
    <property type="entry name" value="Arabinanase/levansucrase/invertase"/>
    <property type="match status" value="1"/>
</dbReference>
<dbReference type="KEGG" id="orp:MOP44_01870"/>
<organism evidence="8 9">
    <name type="scientific">Occallatibacter riparius</name>
    <dbReference type="NCBI Taxonomy" id="1002689"/>
    <lineage>
        <taxon>Bacteria</taxon>
        <taxon>Pseudomonadati</taxon>
        <taxon>Acidobacteriota</taxon>
        <taxon>Terriglobia</taxon>
        <taxon>Terriglobales</taxon>
        <taxon>Acidobacteriaceae</taxon>
        <taxon>Occallatibacter</taxon>
    </lineage>
</organism>
<keyword evidence="9" id="KW-1185">Reference proteome</keyword>
<dbReference type="InterPro" id="IPR013189">
    <property type="entry name" value="Glyco_hydro_32_C"/>
</dbReference>
<sequence length="483" mass="53727">MSALRVNAEPDVATIAHDSNRPECHLLPQHNWMNDPNGPIFWKGKYHLFYQLNPHAAVWGDMHWGHAVSTDMVHWKHQPVAMAPTPGGADSEGCFSGSAVVLNGKPTFIYTGVQNAPKEQVTIRDGSDKLRETQMIAVAEDDELLRWKKDEQPVIPLPPPGVQVTGFRDPCPWKEHDGWYLGVGSGERGKGGCVLLYHSQDFRHWDYLHKLVEGKPNGKQAANPCDSGEMWECPDFFPLGKRHCLIYSTENKVLWTTGRYDAAAHIYTPERSGVLDHGAAYYAPKSFVAADGRRVLWGWLRETRPDAEFAAAGWSGCMSYPRVLTIGSQGQLEMQPAKEVEQLRGPVERATVTDGSPFRGKLDGLRGELNLRSNLLTDTVTTVRLISRGQAAWELTVDVPAKTVRCGELEFPFPGLPWPHPDLRMFLDGSVIESFIGAREALTSRVYGMKPGETELEVSVKGKGQIKLQTWPLKAISADRLTS</sequence>
<comment type="similarity">
    <text evidence="1 5">Belongs to the glycosyl hydrolase 32 family.</text>
</comment>
<name>A0A9J7BUL4_9BACT</name>
<keyword evidence="4 5" id="KW-0326">Glycosidase</keyword>
<gene>
    <name evidence="8" type="ORF">MOP44_01870</name>
</gene>
<dbReference type="InterPro" id="IPR013148">
    <property type="entry name" value="Glyco_hydro_32_N"/>
</dbReference>
<dbReference type="GO" id="GO:0005975">
    <property type="term" value="P:carbohydrate metabolic process"/>
    <property type="evidence" value="ECO:0007669"/>
    <property type="project" value="InterPro"/>
</dbReference>
<keyword evidence="3 5" id="KW-0378">Hydrolase</keyword>
<dbReference type="Pfam" id="PF00251">
    <property type="entry name" value="Glyco_hydro_32N"/>
    <property type="match status" value="1"/>
</dbReference>
<dbReference type="PANTHER" id="PTHR43101:SF1">
    <property type="entry name" value="BETA-FRUCTOSIDASE"/>
    <property type="match status" value="1"/>
</dbReference>
<dbReference type="EMBL" id="CP093313">
    <property type="protein sequence ID" value="UWZ84693.1"/>
    <property type="molecule type" value="Genomic_DNA"/>
</dbReference>
<protein>
    <recommendedName>
        <fullName evidence="2">beta-fructofuranosidase</fullName>
        <ecNumber evidence="2">3.2.1.26</ecNumber>
    </recommendedName>
</protein>
<proteinExistence type="inferred from homology"/>
<feature type="domain" description="Glycosyl hydrolase family 32 C-terminal" evidence="7">
    <location>
        <begin position="422"/>
        <end position="471"/>
    </location>
</feature>
<dbReference type="InterPro" id="IPR023296">
    <property type="entry name" value="Glyco_hydro_beta-prop_sf"/>
</dbReference>
<dbReference type="InterPro" id="IPR001362">
    <property type="entry name" value="Glyco_hydro_32"/>
</dbReference>
<evidence type="ECO:0000256" key="5">
    <source>
        <dbReference type="RuleBase" id="RU362110"/>
    </source>
</evidence>
<dbReference type="Proteomes" id="UP001059380">
    <property type="component" value="Chromosome"/>
</dbReference>
<dbReference type="Pfam" id="PF08244">
    <property type="entry name" value="Glyco_hydro_32C"/>
    <property type="match status" value="1"/>
</dbReference>
<dbReference type="InterPro" id="IPR013320">
    <property type="entry name" value="ConA-like_dom_sf"/>
</dbReference>
<evidence type="ECO:0000256" key="3">
    <source>
        <dbReference type="ARBA" id="ARBA00022801"/>
    </source>
</evidence>
<dbReference type="AlphaFoldDB" id="A0A9J7BUL4"/>
<dbReference type="Gene3D" id="2.60.120.560">
    <property type="entry name" value="Exo-inulinase, domain 1"/>
    <property type="match status" value="1"/>
</dbReference>
<evidence type="ECO:0000259" key="7">
    <source>
        <dbReference type="Pfam" id="PF08244"/>
    </source>
</evidence>
<evidence type="ECO:0000256" key="4">
    <source>
        <dbReference type="ARBA" id="ARBA00023295"/>
    </source>
</evidence>
<dbReference type="EC" id="3.2.1.26" evidence="2"/>
<dbReference type="PROSITE" id="PS00609">
    <property type="entry name" value="GLYCOSYL_HYDROL_F32"/>
    <property type="match status" value="1"/>
</dbReference>
<dbReference type="Gene3D" id="2.115.10.20">
    <property type="entry name" value="Glycosyl hydrolase domain, family 43"/>
    <property type="match status" value="1"/>
</dbReference>
<dbReference type="CDD" id="cd08996">
    <property type="entry name" value="GH32_FFase"/>
    <property type="match status" value="1"/>
</dbReference>
<evidence type="ECO:0000313" key="8">
    <source>
        <dbReference type="EMBL" id="UWZ84693.1"/>
    </source>
</evidence>
<evidence type="ECO:0000313" key="9">
    <source>
        <dbReference type="Proteomes" id="UP001059380"/>
    </source>
</evidence>
<dbReference type="SMART" id="SM00640">
    <property type="entry name" value="Glyco_32"/>
    <property type="match status" value="1"/>
</dbReference>
<dbReference type="PANTHER" id="PTHR43101">
    <property type="entry name" value="BETA-FRUCTOSIDASE"/>
    <property type="match status" value="1"/>
</dbReference>
<reference evidence="8" key="1">
    <citation type="submission" date="2021-04" db="EMBL/GenBank/DDBJ databases">
        <title>Phylogenetic analysis of Acidobacteriaceae.</title>
        <authorList>
            <person name="Qiu L."/>
            <person name="Zhang Q."/>
        </authorList>
    </citation>
    <scope>NUCLEOTIDE SEQUENCE</scope>
    <source>
        <strain evidence="8">DSM 25168</strain>
    </source>
</reference>
<evidence type="ECO:0000256" key="2">
    <source>
        <dbReference type="ARBA" id="ARBA00012758"/>
    </source>
</evidence>
<dbReference type="InterPro" id="IPR051214">
    <property type="entry name" value="GH32_Enzymes"/>
</dbReference>
<accession>A0A9J7BUL4</accession>
<dbReference type="SUPFAM" id="SSF49899">
    <property type="entry name" value="Concanavalin A-like lectins/glucanases"/>
    <property type="match status" value="1"/>
</dbReference>
<evidence type="ECO:0000259" key="6">
    <source>
        <dbReference type="Pfam" id="PF00251"/>
    </source>
</evidence>
<feature type="domain" description="Glycosyl hydrolase family 32 N-terminal" evidence="6">
    <location>
        <begin position="25"/>
        <end position="336"/>
    </location>
</feature>